<keyword evidence="4" id="KW-0378">Hydrolase</keyword>
<dbReference type="Proteomes" id="UP000317835">
    <property type="component" value="Chromosome"/>
</dbReference>
<keyword evidence="5" id="KW-1185">Reference proteome</keyword>
<accession>A0A518GYI3</accession>
<evidence type="ECO:0000256" key="1">
    <source>
        <dbReference type="ARBA" id="ARBA00022729"/>
    </source>
</evidence>
<keyword evidence="4" id="KW-0326">Glycosidase</keyword>
<dbReference type="SUPFAM" id="SSF53474">
    <property type="entry name" value="alpha/beta-Hydrolases"/>
    <property type="match status" value="1"/>
</dbReference>
<dbReference type="EMBL" id="CP036426">
    <property type="protein sequence ID" value="QDV33637.1"/>
    <property type="molecule type" value="Genomic_DNA"/>
</dbReference>
<keyword evidence="4" id="KW-0119">Carbohydrate metabolism</keyword>
<evidence type="ECO:0000256" key="2">
    <source>
        <dbReference type="SAM" id="SignalP"/>
    </source>
</evidence>
<dbReference type="InterPro" id="IPR050955">
    <property type="entry name" value="Plant_Biomass_Hydrol_Est"/>
</dbReference>
<keyword evidence="1 2" id="KW-0732">Signal</keyword>
<gene>
    <name evidence="4" type="primary">xynZ_1</name>
    <name evidence="4" type="ORF">ElP_15130</name>
</gene>
<dbReference type="KEGG" id="tpla:ElP_15130"/>
<dbReference type="InterPro" id="IPR002925">
    <property type="entry name" value="Dienelactn_hydro"/>
</dbReference>
<dbReference type="PANTHER" id="PTHR43037:SF1">
    <property type="entry name" value="BLL1128 PROTEIN"/>
    <property type="match status" value="1"/>
</dbReference>
<dbReference type="InterPro" id="IPR029058">
    <property type="entry name" value="AB_hydrolase_fold"/>
</dbReference>
<feature type="signal peptide" evidence="2">
    <location>
        <begin position="1"/>
        <end position="21"/>
    </location>
</feature>
<dbReference type="OrthoDB" id="9764953at2"/>
<feature type="domain" description="Dienelactone hydrolase" evidence="3">
    <location>
        <begin position="120"/>
        <end position="218"/>
    </location>
</feature>
<keyword evidence="4" id="KW-0624">Polysaccharide degradation</keyword>
<reference evidence="4 5" key="1">
    <citation type="submission" date="2019-02" db="EMBL/GenBank/DDBJ databases">
        <title>Deep-cultivation of Planctomycetes and their phenomic and genomic characterization uncovers novel biology.</title>
        <authorList>
            <person name="Wiegand S."/>
            <person name="Jogler M."/>
            <person name="Boedeker C."/>
            <person name="Pinto D."/>
            <person name="Vollmers J."/>
            <person name="Rivas-Marin E."/>
            <person name="Kohn T."/>
            <person name="Peeters S.H."/>
            <person name="Heuer A."/>
            <person name="Rast P."/>
            <person name="Oberbeckmann S."/>
            <person name="Bunk B."/>
            <person name="Jeske O."/>
            <person name="Meyerdierks A."/>
            <person name="Storesund J.E."/>
            <person name="Kallscheuer N."/>
            <person name="Luecker S."/>
            <person name="Lage O.M."/>
            <person name="Pohl T."/>
            <person name="Merkel B.J."/>
            <person name="Hornburger P."/>
            <person name="Mueller R.-W."/>
            <person name="Bruemmer F."/>
            <person name="Labrenz M."/>
            <person name="Spormann A.M."/>
            <person name="Op den Camp H."/>
            <person name="Overmann J."/>
            <person name="Amann R."/>
            <person name="Jetten M.S.M."/>
            <person name="Mascher T."/>
            <person name="Medema M.H."/>
            <person name="Devos D.P."/>
            <person name="Kaster A.-K."/>
            <person name="Ovreas L."/>
            <person name="Rohde M."/>
            <person name="Galperin M.Y."/>
            <person name="Jogler C."/>
        </authorList>
    </citation>
    <scope>NUCLEOTIDE SEQUENCE [LARGE SCALE GENOMIC DNA]</scope>
    <source>
        <strain evidence="4 5">ElP</strain>
    </source>
</reference>
<sequence length="245" mass="26640" precursor="true">MPIVALVVTLAAVLTAPVSTAIQDSQSRQQEKSFEKEITVTVSLDYLLYLPEDYEDSDEDFPLLLFLHGGGESGDDLQEVKAHGPPKRIEAGEEYPFIVVSPQSPGRGWDPQALSALLDEVVATYRVDEDRVFLTGLSMGGFGTWALAAADPDRFAAIAPICGGGDPRAADRLKDLPIWVFHGAKDEVVPLAASERMVDALEELGADVKFTVYPEAGHDSWTETYDDPGLYEWMLGHSRVDSGGE</sequence>
<proteinExistence type="predicted"/>
<name>A0A518GYI3_9BACT</name>
<dbReference type="AlphaFoldDB" id="A0A518GYI3"/>
<dbReference type="Pfam" id="PF01738">
    <property type="entry name" value="DLH"/>
    <property type="match status" value="1"/>
</dbReference>
<evidence type="ECO:0000313" key="5">
    <source>
        <dbReference type="Proteomes" id="UP000317835"/>
    </source>
</evidence>
<dbReference type="EC" id="3.2.1.8" evidence="4"/>
<protein>
    <submittedName>
        <fullName evidence="4">Endo-1,4-beta-xylanase Z</fullName>
        <ecNumber evidence="4">3.2.1.8</ecNumber>
    </submittedName>
</protein>
<feature type="chain" id="PRO_5021739130" evidence="2">
    <location>
        <begin position="22"/>
        <end position="245"/>
    </location>
</feature>
<keyword evidence="4" id="KW-0858">Xylan degradation</keyword>
<dbReference type="PANTHER" id="PTHR43037">
    <property type="entry name" value="UNNAMED PRODUCT-RELATED"/>
    <property type="match status" value="1"/>
</dbReference>
<dbReference type="Gene3D" id="3.40.50.1820">
    <property type="entry name" value="alpha/beta hydrolase"/>
    <property type="match status" value="1"/>
</dbReference>
<dbReference type="GO" id="GO:0031176">
    <property type="term" value="F:endo-1,4-beta-xylanase activity"/>
    <property type="evidence" value="ECO:0007669"/>
    <property type="project" value="UniProtKB-EC"/>
</dbReference>
<evidence type="ECO:0000313" key="4">
    <source>
        <dbReference type="EMBL" id="QDV33637.1"/>
    </source>
</evidence>
<organism evidence="4 5">
    <name type="scientific">Tautonia plasticadhaerens</name>
    <dbReference type="NCBI Taxonomy" id="2527974"/>
    <lineage>
        <taxon>Bacteria</taxon>
        <taxon>Pseudomonadati</taxon>
        <taxon>Planctomycetota</taxon>
        <taxon>Planctomycetia</taxon>
        <taxon>Isosphaerales</taxon>
        <taxon>Isosphaeraceae</taxon>
        <taxon>Tautonia</taxon>
    </lineage>
</organism>
<dbReference type="RefSeq" id="WP_145267986.1">
    <property type="nucleotide sequence ID" value="NZ_CP036426.1"/>
</dbReference>
<dbReference type="GO" id="GO:0045493">
    <property type="term" value="P:xylan catabolic process"/>
    <property type="evidence" value="ECO:0007669"/>
    <property type="project" value="UniProtKB-KW"/>
</dbReference>
<evidence type="ECO:0000259" key="3">
    <source>
        <dbReference type="Pfam" id="PF01738"/>
    </source>
</evidence>